<dbReference type="EMBL" id="JAKKSL010000005">
    <property type="protein sequence ID" value="MCI2285641.1"/>
    <property type="molecule type" value="Genomic_DNA"/>
</dbReference>
<keyword evidence="1" id="KW-0472">Membrane</keyword>
<evidence type="ECO:0000256" key="1">
    <source>
        <dbReference type="SAM" id="Phobius"/>
    </source>
</evidence>
<proteinExistence type="predicted"/>
<dbReference type="Proteomes" id="UP001139646">
    <property type="component" value="Unassembled WGS sequence"/>
</dbReference>
<reference evidence="2" key="1">
    <citation type="submission" date="2022-01" db="EMBL/GenBank/DDBJ databases">
        <title>Colwellia maritima, isolated from seawater.</title>
        <authorList>
            <person name="Kristyanto S."/>
            <person name="Jung J."/>
            <person name="Jeon C.O."/>
        </authorList>
    </citation>
    <scope>NUCLEOTIDE SEQUENCE</scope>
    <source>
        <strain evidence="2">MSW7</strain>
    </source>
</reference>
<protein>
    <submittedName>
        <fullName evidence="2">Uncharacterized protein</fullName>
    </submittedName>
</protein>
<comment type="caution">
    <text evidence="2">The sequence shown here is derived from an EMBL/GenBank/DDBJ whole genome shotgun (WGS) entry which is preliminary data.</text>
</comment>
<gene>
    <name evidence="2" type="ORF">L3081_22480</name>
</gene>
<dbReference type="RefSeq" id="WP_242288512.1">
    <property type="nucleotide sequence ID" value="NZ_JAKKSL010000005.1"/>
</dbReference>
<accession>A0ABS9X822</accession>
<evidence type="ECO:0000313" key="3">
    <source>
        <dbReference type="Proteomes" id="UP001139646"/>
    </source>
</evidence>
<sequence>MHHDYNVKNRLWHLPYRQFTLKYQLLIANREQVLNKLAVIAFTLLLFFSTMLWYLANSSLNEYLASQITLQGNYYTGQETTITQADFAADSGIATFKGISLVNIGHYQAKNALTIDEVSVELSPTQKQTMLTAVHKVTVNKLTLNIEKNSKGTNIEQIINSITTKLANDYPQQYPQVSAKLYAESHPNLNAVEYKNEHPQAGPIIEHTKDKKTRGKPQQKIKISTILIKNLVINSIESGVSKTTNINNVNLAAIGEQEGLSLNQIGGEILLRLLRANHAR</sequence>
<organism evidence="2 3">
    <name type="scientific">Colwellia maritima</name>
    <dbReference type="NCBI Taxonomy" id="2912588"/>
    <lineage>
        <taxon>Bacteria</taxon>
        <taxon>Pseudomonadati</taxon>
        <taxon>Pseudomonadota</taxon>
        <taxon>Gammaproteobacteria</taxon>
        <taxon>Alteromonadales</taxon>
        <taxon>Colwelliaceae</taxon>
        <taxon>Colwellia</taxon>
    </lineage>
</organism>
<evidence type="ECO:0000313" key="2">
    <source>
        <dbReference type="EMBL" id="MCI2285641.1"/>
    </source>
</evidence>
<name>A0ABS9X822_9GAMM</name>
<feature type="transmembrane region" description="Helical" evidence="1">
    <location>
        <begin position="37"/>
        <end position="56"/>
    </location>
</feature>
<keyword evidence="3" id="KW-1185">Reference proteome</keyword>
<keyword evidence="1" id="KW-1133">Transmembrane helix</keyword>
<keyword evidence="1" id="KW-0812">Transmembrane</keyword>